<dbReference type="EMBL" id="JAAMFM010000012">
    <property type="protein sequence ID" value="NVM95221.1"/>
    <property type="molecule type" value="Genomic_DNA"/>
</dbReference>
<sequence>MSASTRPAAARALRLTRRGRMVLFGLPALAVTAALVFSLLAVLLGSLASPANAATKVNTANLAGYAAPVTVLQGDSLWTIAAHSDPARDVRDVVADIVAMNDLGTGVLQAGQRLYVPLRK</sequence>
<organism evidence="2 3">
    <name type="scientific">Arthrobacter wenxiniae</name>
    <dbReference type="NCBI Taxonomy" id="2713570"/>
    <lineage>
        <taxon>Bacteria</taxon>
        <taxon>Bacillati</taxon>
        <taxon>Actinomycetota</taxon>
        <taxon>Actinomycetes</taxon>
        <taxon>Micrococcales</taxon>
        <taxon>Micrococcaceae</taxon>
        <taxon>Arthrobacter</taxon>
    </lineage>
</organism>
<protein>
    <submittedName>
        <fullName evidence="2">LysM peptidoglycan-binding domain-containing protein</fullName>
    </submittedName>
</protein>
<dbReference type="PROSITE" id="PS51782">
    <property type="entry name" value="LYSM"/>
    <property type="match status" value="1"/>
</dbReference>
<accession>A0A7Y7IHZ8</accession>
<dbReference type="Pfam" id="PF01476">
    <property type="entry name" value="LysM"/>
    <property type="match status" value="1"/>
</dbReference>
<reference evidence="2 3" key="1">
    <citation type="submission" date="2020-02" db="EMBL/GenBank/DDBJ databases">
        <title>Genome sequence of strain AETb3-4.</title>
        <authorList>
            <person name="Gao J."/>
            <person name="Zhang X."/>
        </authorList>
    </citation>
    <scope>NUCLEOTIDE SEQUENCE [LARGE SCALE GENOMIC DNA]</scope>
    <source>
        <strain evidence="2 3">AETb3-4</strain>
    </source>
</reference>
<evidence type="ECO:0000313" key="2">
    <source>
        <dbReference type="EMBL" id="NVM95221.1"/>
    </source>
</evidence>
<evidence type="ECO:0000259" key="1">
    <source>
        <dbReference type="PROSITE" id="PS51782"/>
    </source>
</evidence>
<dbReference type="SMART" id="SM00257">
    <property type="entry name" value="LysM"/>
    <property type="match status" value="1"/>
</dbReference>
<name>A0A7Y7IHZ8_9MICC</name>
<keyword evidence="3" id="KW-1185">Reference proteome</keyword>
<dbReference type="AlphaFoldDB" id="A0A7Y7IHZ8"/>
<dbReference type="SUPFAM" id="SSF54106">
    <property type="entry name" value="LysM domain"/>
    <property type="match status" value="1"/>
</dbReference>
<dbReference type="Gene3D" id="3.10.350.10">
    <property type="entry name" value="LysM domain"/>
    <property type="match status" value="1"/>
</dbReference>
<dbReference type="Proteomes" id="UP000543556">
    <property type="component" value="Unassembled WGS sequence"/>
</dbReference>
<feature type="domain" description="LysM" evidence="1">
    <location>
        <begin position="67"/>
        <end position="116"/>
    </location>
</feature>
<gene>
    <name evidence="2" type="ORF">G6034_09915</name>
</gene>
<dbReference type="InterPro" id="IPR036779">
    <property type="entry name" value="LysM_dom_sf"/>
</dbReference>
<evidence type="ECO:0000313" key="3">
    <source>
        <dbReference type="Proteomes" id="UP000543556"/>
    </source>
</evidence>
<proteinExistence type="predicted"/>
<dbReference type="InterPro" id="IPR018392">
    <property type="entry name" value="LysM"/>
</dbReference>
<dbReference type="CDD" id="cd00118">
    <property type="entry name" value="LysM"/>
    <property type="match status" value="1"/>
</dbReference>
<comment type="caution">
    <text evidence="2">The sequence shown here is derived from an EMBL/GenBank/DDBJ whole genome shotgun (WGS) entry which is preliminary data.</text>
</comment>